<dbReference type="InterPro" id="IPR051492">
    <property type="entry name" value="Dynamin-Rho_GEF"/>
</dbReference>
<protein>
    <submittedName>
        <fullName evidence="1">SH3_10 domain-containing protein</fullName>
    </submittedName>
</protein>
<name>A0A183J9N3_9BILA</name>
<dbReference type="SUPFAM" id="SSF103657">
    <property type="entry name" value="BAR/IMD domain-like"/>
    <property type="match status" value="1"/>
</dbReference>
<dbReference type="WBParaSite" id="SBAD_0001299101-mRNA-1">
    <property type="protein sequence ID" value="SBAD_0001299101-mRNA-1"/>
    <property type="gene ID" value="SBAD_0001299101"/>
</dbReference>
<dbReference type="GO" id="GO:0005737">
    <property type="term" value="C:cytoplasm"/>
    <property type="evidence" value="ECO:0007669"/>
    <property type="project" value="TreeGrafter"/>
</dbReference>
<dbReference type="GO" id="GO:0005085">
    <property type="term" value="F:guanyl-nucleotide exchange factor activity"/>
    <property type="evidence" value="ECO:0007669"/>
    <property type="project" value="TreeGrafter"/>
</dbReference>
<dbReference type="PANTHER" id="PTHR22834:SF20">
    <property type="entry name" value="SH3 DOMAIN-CONTAINING PROTEIN"/>
    <property type="match status" value="1"/>
</dbReference>
<dbReference type="AlphaFoldDB" id="A0A183J9N3"/>
<accession>A0A183J9N3</accession>
<dbReference type="SUPFAM" id="SSF50044">
    <property type="entry name" value="SH3-domain"/>
    <property type="match status" value="1"/>
</dbReference>
<dbReference type="Gene3D" id="2.30.30.40">
    <property type="entry name" value="SH3 Domains"/>
    <property type="match status" value="1"/>
</dbReference>
<evidence type="ECO:0000313" key="1">
    <source>
        <dbReference type="WBParaSite" id="SBAD_0001299101-mRNA-1"/>
    </source>
</evidence>
<reference evidence="1" key="1">
    <citation type="submission" date="2016-06" db="UniProtKB">
        <authorList>
            <consortium name="WormBaseParasite"/>
        </authorList>
    </citation>
    <scope>IDENTIFICATION</scope>
</reference>
<dbReference type="InterPro" id="IPR036028">
    <property type="entry name" value="SH3-like_dom_sf"/>
</dbReference>
<dbReference type="Gene3D" id="1.20.1270.60">
    <property type="entry name" value="Arfaptin homology (AH) domain/BAR domain"/>
    <property type="match status" value="1"/>
</dbReference>
<organism evidence="1">
    <name type="scientific">Soboliphyme baturini</name>
    <dbReference type="NCBI Taxonomy" id="241478"/>
    <lineage>
        <taxon>Eukaryota</taxon>
        <taxon>Metazoa</taxon>
        <taxon>Ecdysozoa</taxon>
        <taxon>Nematoda</taxon>
        <taxon>Enoplea</taxon>
        <taxon>Dorylaimia</taxon>
        <taxon>Dioctophymatida</taxon>
        <taxon>Dioctophymatoidea</taxon>
        <taxon>Soboliphymatidae</taxon>
        <taxon>Soboliphyme</taxon>
    </lineage>
</organism>
<sequence length="300" mass="33470">LFKARDEKFNESCRQFHANEKVCRSLLRDSQTFSDQIAKELSQLSSLASSLEAIAPMSHKTPGARKIGPRVWDQILDGAVLKNFVCFVLDSDPQTAEEEMKRAQAEYEALNSQLLNDLPLFNESSSRILNMSFGALAFAQQRFLKATKAELRSAFDRSSVHCAAKDEVVPQNLDCSLRLCRSKLEKLFANSNSRVTARCLSVIRDAAEHRPLMNRTRSVAVENLSKGITSSVQCDPLLLTHKYQSDKLFEVTSSYIARSNAELSLTAGNVVAVLVEKDPMGQTNRWCVDTGSNFPLLTLF</sequence>
<proteinExistence type="predicted"/>
<dbReference type="InterPro" id="IPR027267">
    <property type="entry name" value="AH/BAR_dom_sf"/>
</dbReference>
<dbReference type="PANTHER" id="PTHR22834">
    <property type="entry name" value="NUCLEAR FUSION PROTEIN FUS2"/>
    <property type="match status" value="1"/>
</dbReference>